<dbReference type="EMBL" id="JGDB01000008">
    <property type="protein sequence ID" value="EXY93048.1"/>
    <property type="molecule type" value="Genomic_DNA"/>
</dbReference>
<dbReference type="EMBL" id="JGDB01000006">
    <property type="protein sequence ID" value="EXY93104.1"/>
    <property type="molecule type" value="Genomic_DNA"/>
</dbReference>
<proteinExistence type="predicted"/>
<dbReference type="AlphaFoldDB" id="A0A015W472"/>
<organism evidence="2 4">
    <name type="scientific">Bacteroides fragilis str. 3998T(B)3</name>
    <dbReference type="NCBI Taxonomy" id="1339316"/>
    <lineage>
        <taxon>Bacteria</taxon>
        <taxon>Pseudomonadati</taxon>
        <taxon>Bacteroidota</taxon>
        <taxon>Bacteroidia</taxon>
        <taxon>Bacteroidales</taxon>
        <taxon>Bacteroidaceae</taxon>
        <taxon>Bacteroides</taxon>
    </lineage>
</organism>
<evidence type="ECO:0000313" key="1">
    <source>
        <dbReference type="EMBL" id="EXY92949.1"/>
    </source>
</evidence>
<name>A0A015W472_BACFG</name>
<dbReference type="EMBL" id="JGDB01000009">
    <property type="protein sequence ID" value="EXY92949.1"/>
    <property type="molecule type" value="Genomic_DNA"/>
</dbReference>
<reference evidence="2 4" key="1">
    <citation type="submission" date="2014-02" db="EMBL/GenBank/DDBJ databases">
        <authorList>
            <person name="Sears C."/>
            <person name="Carroll K."/>
            <person name="Sack B.R."/>
            <person name="Qadri F."/>
            <person name="Myers L.L."/>
            <person name="Chung G.-T."/>
            <person name="Escheverria P."/>
            <person name="Fraser C.M."/>
            <person name="Sadzewicz L."/>
            <person name="Shefchek K.A."/>
            <person name="Tallon L."/>
            <person name="Das S.P."/>
            <person name="Daugherty S."/>
            <person name="Mongodin E.F."/>
        </authorList>
    </citation>
    <scope>NUCLEOTIDE SEQUENCE [LARGE SCALE GENOMIC DNA]</scope>
    <source>
        <strain evidence="2">3998T</strain>
        <strain evidence="4">3998T(B)3</strain>
    </source>
</reference>
<accession>A0A015W472</accession>
<protein>
    <recommendedName>
        <fullName evidence="5">F5/8 type C domain protein</fullName>
    </recommendedName>
</protein>
<evidence type="ECO:0008006" key="5">
    <source>
        <dbReference type="Google" id="ProtNLM"/>
    </source>
</evidence>
<comment type="caution">
    <text evidence="2">The sequence shown here is derived from an EMBL/GenBank/DDBJ whole genome shotgun (WGS) entry which is preliminary data.</text>
</comment>
<evidence type="ECO:0000313" key="2">
    <source>
        <dbReference type="EMBL" id="EXY93048.1"/>
    </source>
</evidence>
<sequence length="416" mass="47814">MLLSSLGIPVAIDFVPAWGNRNNSHTWNVVLINGESHAFEAFWDNDRWKYKRIYNNRDDDELWGRFRLPKVYRYTYSNHIEGPLADVEVDKADIPELFRSVKKVDVSSEYFETADVTVELTGEAPQGVKYAYLAVFGYQDWHPVQWAKIENGRAVFREMGKDMVYLPVYYKRGGLLPAAEPFRLRNDGTMEKLSGNEGTEEVAVRMVTGAPAYDQNREYLGCMKGSRIVGLLDGKSEEELCRWTDSLALQSVVRKVSARLPYRFVRLLLPSDSIALGELSFYTEEGRIGNVRIITPMRATGRNEVPGMITDGLGATGYRGRVAERLVDIDLGKEYMVSHIGMTSYLKTQLFCPDEFELRYWDNGWKTVERKQADHKGYLVFERVPRGALLMLKNCRWKGKTAERIFTYEKGDVKWE</sequence>
<evidence type="ECO:0000313" key="3">
    <source>
        <dbReference type="EMBL" id="EXY93104.1"/>
    </source>
</evidence>
<dbReference type="Proteomes" id="UP000020773">
    <property type="component" value="Unassembled WGS sequence"/>
</dbReference>
<dbReference type="PATRIC" id="fig|1339316.3.peg.181"/>
<evidence type="ECO:0000313" key="4">
    <source>
        <dbReference type="Proteomes" id="UP000020773"/>
    </source>
</evidence>
<gene>
    <name evidence="3" type="ORF">M125_0180</name>
    <name evidence="2" type="ORF">M125_0272</name>
    <name evidence="1" type="ORF">M125_0359</name>
</gene>